<proteinExistence type="predicted"/>
<name>A0AAD7JCU4_9AGAR</name>
<accession>A0AAD7JCU4</accession>
<dbReference type="AlphaFoldDB" id="A0AAD7JCU4"/>
<sequence length="151" mass="16789">MRAILARLPAPCVRGQKCAHVCEQTALALARVVYSGGCAAYIWSGLSCLRSRGASGRCWGFWISFWGLSFFFAHARDMDAHPLPWRAHHPSFPVTMPVPVLRSSACSWGGRDRGARYTHFLRVGVCASCFRRRRRFRAILALRSLLGGAHG</sequence>
<dbReference type="EMBL" id="JARKIB010000033">
    <property type="protein sequence ID" value="KAJ7762197.1"/>
    <property type="molecule type" value="Genomic_DNA"/>
</dbReference>
<gene>
    <name evidence="1" type="ORF">B0H16DRAFT_1530007</name>
</gene>
<reference evidence="1" key="1">
    <citation type="submission" date="2023-03" db="EMBL/GenBank/DDBJ databases">
        <title>Massive genome expansion in bonnet fungi (Mycena s.s.) driven by repeated elements and novel gene families across ecological guilds.</title>
        <authorList>
            <consortium name="Lawrence Berkeley National Laboratory"/>
            <person name="Harder C.B."/>
            <person name="Miyauchi S."/>
            <person name="Viragh M."/>
            <person name="Kuo A."/>
            <person name="Thoen E."/>
            <person name="Andreopoulos B."/>
            <person name="Lu D."/>
            <person name="Skrede I."/>
            <person name="Drula E."/>
            <person name="Henrissat B."/>
            <person name="Morin E."/>
            <person name="Kohler A."/>
            <person name="Barry K."/>
            <person name="LaButti K."/>
            <person name="Morin E."/>
            <person name="Salamov A."/>
            <person name="Lipzen A."/>
            <person name="Mereny Z."/>
            <person name="Hegedus B."/>
            <person name="Baldrian P."/>
            <person name="Stursova M."/>
            <person name="Weitz H."/>
            <person name="Taylor A."/>
            <person name="Grigoriev I.V."/>
            <person name="Nagy L.G."/>
            <person name="Martin F."/>
            <person name="Kauserud H."/>
        </authorList>
    </citation>
    <scope>NUCLEOTIDE SEQUENCE</scope>
    <source>
        <strain evidence="1">CBHHK182m</strain>
    </source>
</reference>
<evidence type="ECO:0000313" key="2">
    <source>
        <dbReference type="Proteomes" id="UP001215598"/>
    </source>
</evidence>
<comment type="caution">
    <text evidence="1">The sequence shown here is derived from an EMBL/GenBank/DDBJ whole genome shotgun (WGS) entry which is preliminary data.</text>
</comment>
<protein>
    <submittedName>
        <fullName evidence="1">Uncharacterized protein</fullName>
    </submittedName>
</protein>
<organism evidence="1 2">
    <name type="scientific">Mycena metata</name>
    <dbReference type="NCBI Taxonomy" id="1033252"/>
    <lineage>
        <taxon>Eukaryota</taxon>
        <taxon>Fungi</taxon>
        <taxon>Dikarya</taxon>
        <taxon>Basidiomycota</taxon>
        <taxon>Agaricomycotina</taxon>
        <taxon>Agaricomycetes</taxon>
        <taxon>Agaricomycetidae</taxon>
        <taxon>Agaricales</taxon>
        <taxon>Marasmiineae</taxon>
        <taxon>Mycenaceae</taxon>
        <taxon>Mycena</taxon>
    </lineage>
</organism>
<keyword evidence="2" id="KW-1185">Reference proteome</keyword>
<dbReference type="Proteomes" id="UP001215598">
    <property type="component" value="Unassembled WGS sequence"/>
</dbReference>
<evidence type="ECO:0000313" key="1">
    <source>
        <dbReference type="EMBL" id="KAJ7762197.1"/>
    </source>
</evidence>